<gene>
    <name evidence="2" type="ORF">PCOR1329_LOCUS17176</name>
</gene>
<feature type="region of interest" description="Disordered" evidence="1">
    <location>
        <begin position="13"/>
        <end position="32"/>
    </location>
</feature>
<reference evidence="2" key="1">
    <citation type="submission" date="2023-10" db="EMBL/GenBank/DDBJ databases">
        <authorList>
            <person name="Chen Y."/>
            <person name="Shah S."/>
            <person name="Dougan E. K."/>
            <person name="Thang M."/>
            <person name="Chan C."/>
        </authorList>
    </citation>
    <scope>NUCLEOTIDE SEQUENCE [LARGE SCALE GENOMIC DNA]</scope>
</reference>
<name>A0ABN9R4F2_9DINO</name>
<protein>
    <submittedName>
        <fullName evidence="2">Uncharacterized protein</fullName>
    </submittedName>
</protein>
<organism evidence="2 3">
    <name type="scientific">Prorocentrum cordatum</name>
    <dbReference type="NCBI Taxonomy" id="2364126"/>
    <lineage>
        <taxon>Eukaryota</taxon>
        <taxon>Sar</taxon>
        <taxon>Alveolata</taxon>
        <taxon>Dinophyceae</taxon>
        <taxon>Prorocentrales</taxon>
        <taxon>Prorocentraceae</taxon>
        <taxon>Prorocentrum</taxon>
    </lineage>
</organism>
<sequence length="106" mass="11944">MSRNGLARLIGTAGRAGAQKAPHRARARRGGDFGFDNFNPRMGDATVRFLEDRGRERNGCFRLLWKHFGLAGGSYFRTEAILDAFDPVHTKRIDWKGMYLEGGEEL</sequence>
<keyword evidence="3" id="KW-1185">Reference proteome</keyword>
<dbReference type="EMBL" id="CAUYUJ010005313">
    <property type="protein sequence ID" value="CAK0813164.1"/>
    <property type="molecule type" value="Genomic_DNA"/>
</dbReference>
<dbReference type="Proteomes" id="UP001189429">
    <property type="component" value="Unassembled WGS sequence"/>
</dbReference>
<evidence type="ECO:0000313" key="2">
    <source>
        <dbReference type="EMBL" id="CAK0813164.1"/>
    </source>
</evidence>
<comment type="caution">
    <text evidence="2">The sequence shown here is derived from an EMBL/GenBank/DDBJ whole genome shotgun (WGS) entry which is preliminary data.</text>
</comment>
<evidence type="ECO:0000256" key="1">
    <source>
        <dbReference type="SAM" id="MobiDB-lite"/>
    </source>
</evidence>
<proteinExistence type="predicted"/>
<evidence type="ECO:0000313" key="3">
    <source>
        <dbReference type="Proteomes" id="UP001189429"/>
    </source>
</evidence>
<accession>A0ABN9R4F2</accession>